<comment type="caution">
    <text evidence="2">The sequence shown here is derived from an EMBL/GenBank/DDBJ whole genome shotgun (WGS) entry which is preliminary data.</text>
</comment>
<keyword evidence="1" id="KW-1133">Transmembrane helix</keyword>
<dbReference type="RefSeq" id="WP_128534469.1">
    <property type="nucleotide sequence ID" value="NZ_SBIW01000006.1"/>
</dbReference>
<feature type="transmembrane region" description="Helical" evidence="1">
    <location>
        <begin position="6"/>
        <end position="28"/>
    </location>
</feature>
<dbReference type="OrthoDB" id="799377at2"/>
<sequence length="87" mass="9956">MAHYLTMALHLFVVVMMAAFIVGCITALTGSYDHWGNRYVLKARRSRLIRERARKAGTDNTNVRNLTPYRARKVNKHAVIHLGRYAA</sequence>
<keyword evidence="3" id="KW-1185">Reference proteome</keyword>
<keyword evidence="1" id="KW-0812">Transmembrane</keyword>
<evidence type="ECO:0000313" key="2">
    <source>
        <dbReference type="EMBL" id="RWY51050.1"/>
    </source>
</evidence>
<dbReference type="EMBL" id="SBIW01000006">
    <property type="protein sequence ID" value="RWY51050.1"/>
    <property type="molecule type" value="Genomic_DNA"/>
</dbReference>
<name>A0A444MMZ5_9SPHI</name>
<evidence type="ECO:0000256" key="1">
    <source>
        <dbReference type="SAM" id="Phobius"/>
    </source>
</evidence>
<reference evidence="2 3" key="1">
    <citation type="submission" date="2019-01" db="EMBL/GenBank/DDBJ databases">
        <title>Mucilaginibacter antarcticum sp. nov., isolated from antarctic soil.</title>
        <authorList>
            <person name="Yan Y.-Q."/>
            <person name="Du Z.-J."/>
        </authorList>
    </citation>
    <scope>NUCLEOTIDE SEQUENCE [LARGE SCALE GENOMIC DNA]</scope>
    <source>
        <strain evidence="2 3">F01003</strain>
    </source>
</reference>
<proteinExistence type="predicted"/>
<evidence type="ECO:0000313" key="3">
    <source>
        <dbReference type="Proteomes" id="UP000286701"/>
    </source>
</evidence>
<accession>A0A444MMZ5</accession>
<protein>
    <submittedName>
        <fullName evidence="2">Uncharacterized protein</fullName>
    </submittedName>
</protein>
<keyword evidence="1" id="KW-0472">Membrane</keyword>
<dbReference type="AlphaFoldDB" id="A0A444MMZ5"/>
<organism evidence="2 3">
    <name type="scientific">Mucilaginibacter gilvus</name>
    <dbReference type="NCBI Taxonomy" id="2305909"/>
    <lineage>
        <taxon>Bacteria</taxon>
        <taxon>Pseudomonadati</taxon>
        <taxon>Bacteroidota</taxon>
        <taxon>Sphingobacteriia</taxon>
        <taxon>Sphingobacteriales</taxon>
        <taxon>Sphingobacteriaceae</taxon>
        <taxon>Mucilaginibacter</taxon>
    </lineage>
</organism>
<dbReference type="Proteomes" id="UP000286701">
    <property type="component" value="Unassembled WGS sequence"/>
</dbReference>
<gene>
    <name evidence="2" type="ORF">EPL05_13355</name>
</gene>